<keyword evidence="1" id="KW-1133">Transmembrane helix</keyword>
<feature type="domain" description="AB hydrolase-1" evidence="2">
    <location>
        <begin position="64"/>
        <end position="299"/>
    </location>
</feature>
<protein>
    <submittedName>
        <fullName evidence="3">Alpha/beta hydrolase</fullName>
    </submittedName>
</protein>
<comment type="caution">
    <text evidence="3">The sequence shown here is derived from an EMBL/GenBank/DDBJ whole genome shotgun (WGS) entry which is preliminary data.</text>
</comment>
<dbReference type="InterPro" id="IPR000639">
    <property type="entry name" value="Epox_hydrolase-like"/>
</dbReference>
<keyword evidence="1" id="KW-0472">Membrane</keyword>
<dbReference type="SUPFAM" id="SSF53474">
    <property type="entry name" value="alpha/beta-Hydrolases"/>
    <property type="match status" value="1"/>
</dbReference>
<keyword evidence="3" id="KW-0378">Hydrolase</keyword>
<evidence type="ECO:0000259" key="2">
    <source>
        <dbReference type="Pfam" id="PF00561"/>
    </source>
</evidence>
<dbReference type="AlphaFoldDB" id="A0A7Y3RM10"/>
<dbReference type="RefSeq" id="WP_173197536.1">
    <property type="nucleotide sequence ID" value="NZ_JABFCX010000002.1"/>
</dbReference>
<dbReference type="PRINTS" id="PR00412">
    <property type="entry name" value="EPOXHYDRLASE"/>
</dbReference>
<dbReference type="PRINTS" id="PR00111">
    <property type="entry name" value="ABHYDROLASE"/>
</dbReference>
<sequence>MRRPLFLIPCGILAVLAIFIIILWTPDTDREAMKAKYGGEAARYSLTDSGMEVHYRVSGPEDAPALILIHGTSSSLHTWEPLRALLDDRYRVVAYDQPGHGLTGPHPEHDYTYPGMAAGLDAVFEAESIERAVLIGNSMGGWVAWVDALENPERVEALVLIDALGIPETVDPHANPAFGIAQSAAGRLAMRKVTPRGVVASSIEATVADPKLVDDAMIDRYWELLRLPGNRRAAGEQFISPRAERSDKLSQIEQPTLIIWGEEDALIFPLAADEFERRIPNARSVTYADVGHLPMEEAPARTARDISEFLEANLAGAPLAPIGSASDIPL</sequence>
<proteinExistence type="predicted"/>
<accession>A0A7Y3RM10</accession>
<evidence type="ECO:0000313" key="3">
    <source>
        <dbReference type="EMBL" id="NNU15807.1"/>
    </source>
</evidence>
<reference evidence="3 4" key="1">
    <citation type="submission" date="2020-05" db="EMBL/GenBank/DDBJ databases">
        <title>Parvularcula mediterraneae sp. nov., isolated from polypropylene straw from shallow seawater of the seashore of Laganas in Zakynthos island, Greece.</title>
        <authorList>
            <person name="Szabo I."/>
            <person name="Al-Omari J."/>
            <person name="Rado J."/>
            <person name="Szerdahelyi G.S."/>
        </authorList>
    </citation>
    <scope>NUCLEOTIDE SEQUENCE [LARGE SCALE GENOMIC DNA]</scope>
    <source>
        <strain evidence="3 4">ZS-1/3</strain>
    </source>
</reference>
<dbReference type="Proteomes" id="UP000536835">
    <property type="component" value="Unassembled WGS sequence"/>
</dbReference>
<name>A0A7Y3RM10_9PROT</name>
<feature type="transmembrane region" description="Helical" evidence="1">
    <location>
        <begin position="6"/>
        <end position="24"/>
    </location>
</feature>
<dbReference type="EMBL" id="JABFCX010000002">
    <property type="protein sequence ID" value="NNU15807.1"/>
    <property type="molecule type" value="Genomic_DNA"/>
</dbReference>
<dbReference type="InterPro" id="IPR029058">
    <property type="entry name" value="AB_hydrolase_fold"/>
</dbReference>
<dbReference type="Pfam" id="PF00561">
    <property type="entry name" value="Abhydrolase_1"/>
    <property type="match status" value="1"/>
</dbReference>
<keyword evidence="4" id="KW-1185">Reference proteome</keyword>
<dbReference type="InterPro" id="IPR000073">
    <property type="entry name" value="AB_hydrolase_1"/>
</dbReference>
<dbReference type="InterPro" id="IPR050266">
    <property type="entry name" value="AB_hydrolase_sf"/>
</dbReference>
<evidence type="ECO:0000256" key="1">
    <source>
        <dbReference type="SAM" id="Phobius"/>
    </source>
</evidence>
<evidence type="ECO:0000313" key="4">
    <source>
        <dbReference type="Proteomes" id="UP000536835"/>
    </source>
</evidence>
<dbReference type="GO" id="GO:0016787">
    <property type="term" value="F:hydrolase activity"/>
    <property type="evidence" value="ECO:0007669"/>
    <property type="project" value="UniProtKB-KW"/>
</dbReference>
<dbReference type="PANTHER" id="PTHR43798">
    <property type="entry name" value="MONOACYLGLYCEROL LIPASE"/>
    <property type="match status" value="1"/>
</dbReference>
<gene>
    <name evidence="3" type="ORF">HK107_05665</name>
</gene>
<dbReference type="PANTHER" id="PTHR43798:SF33">
    <property type="entry name" value="HYDROLASE, PUTATIVE (AFU_ORTHOLOGUE AFUA_2G14860)-RELATED"/>
    <property type="match status" value="1"/>
</dbReference>
<keyword evidence="1" id="KW-0812">Transmembrane</keyword>
<dbReference type="Gene3D" id="3.40.50.1820">
    <property type="entry name" value="alpha/beta hydrolase"/>
    <property type="match status" value="1"/>
</dbReference>
<dbReference type="GO" id="GO:0016020">
    <property type="term" value="C:membrane"/>
    <property type="evidence" value="ECO:0007669"/>
    <property type="project" value="TreeGrafter"/>
</dbReference>
<organism evidence="3 4">
    <name type="scientific">Parvularcula mediterranea</name>
    <dbReference type="NCBI Taxonomy" id="2732508"/>
    <lineage>
        <taxon>Bacteria</taxon>
        <taxon>Pseudomonadati</taxon>
        <taxon>Pseudomonadota</taxon>
        <taxon>Alphaproteobacteria</taxon>
        <taxon>Parvularculales</taxon>
        <taxon>Parvularculaceae</taxon>
        <taxon>Parvularcula</taxon>
    </lineage>
</organism>